<dbReference type="AlphaFoldDB" id="A0A016RY80"/>
<evidence type="ECO:0008006" key="3">
    <source>
        <dbReference type="Google" id="ProtNLM"/>
    </source>
</evidence>
<reference evidence="2" key="1">
    <citation type="journal article" date="2015" name="Nat. Genet.">
        <title>The genome and transcriptome of the zoonotic hookworm Ancylostoma ceylanicum identify infection-specific gene families.</title>
        <authorList>
            <person name="Schwarz E.M."/>
            <person name="Hu Y."/>
            <person name="Antoshechkin I."/>
            <person name="Miller M.M."/>
            <person name="Sternberg P.W."/>
            <person name="Aroian R.V."/>
        </authorList>
    </citation>
    <scope>NUCLEOTIDE SEQUENCE</scope>
    <source>
        <strain evidence="2">HY135</strain>
    </source>
</reference>
<accession>A0A016RY80</accession>
<comment type="caution">
    <text evidence="1">The sequence shown here is derived from an EMBL/GenBank/DDBJ whole genome shotgun (WGS) entry which is preliminary data.</text>
</comment>
<proteinExistence type="predicted"/>
<organism evidence="1 2">
    <name type="scientific">Ancylostoma ceylanicum</name>
    <dbReference type="NCBI Taxonomy" id="53326"/>
    <lineage>
        <taxon>Eukaryota</taxon>
        <taxon>Metazoa</taxon>
        <taxon>Ecdysozoa</taxon>
        <taxon>Nematoda</taxon>
        <taxon>Chromadorea</taxon>
        <taxon>Rhabditida</taxon>
        <taxon>Rhabditina</taxon>
        <taxon>Rhabditomorpha</taxon>
        <taxon>Strongyloidea</taxon>
        <taxon>Ancylostomatidae</taxon>
        <taxon>Ancylostomatinae</taxon>
        <taxon>Ancylostoma</taxon>
    </lineage>
</organism>
<dbReference type="PANTHER" id="PTHR46238">
    <property type="entry name" value="REVERSE TRANSCRIPTASE DOMAIN-CONTAINING PROTEIN"/>
    <property type="match status" value="1"/>
</dbReference>
<gene>
    <name evidence="1" type="primary">Acey_s0345.g3122</name>
    <name evidence="1" type="ORF">Y032_0345g3122</name>
</gene>
<sequence length="208" mass="23802">MEGTTAGLTCWLTGSYSAITTAPEYLTTDKNEQDTVRVSGEELPRTNAFKYLGSFIRNDASLMTELNARINAGWMKFRATSGIICDRKISDNLKSKIYRTVIRPAALYSSECWPATKEIECRLGVMEARMLRWASGITRLDHIRNEDIRKRYGVAPIQEKMREQRLRWLGHILRASEQSRRSLTNLRFQERGLEEDRSSGGQTRCATT</sequence>
<dbReference type="PANTHER" id="PTHR46238:SF8">
    <property type="entry name" value="ENDONUCLEASE_EXONUCLEASE_PHOSPHATASE DOMAIN-CONTAINING PROTEIN"/>
    <property type="match status" value="1"/>
</dbReference>
<dbReference type="OrthoDB" id="5849210at2759"/>
<name>A0A016RY80_9BILA</name>
<evidence type="ECO:0000313" key="1">
    <source>
        <dbReference type="EMBL" id="EYB83022.1"/>
    </source>
</evidence>
<dbReference type="EMBL" id="JARK01001681">
    <property type="protein sequence ID" value="EYB83022.1"/>
    <property type="molecule type" value="Genomic_DNA"/>
</dbReference>
<protein>
    <recommendedName>
        <fullName evidence="3">Reverse transcriptase domain-containing protein</fullName>
    </recommendedName>
</protein>
<dbReference type="Proteomes" id="UP000024635">
    <property type="component" value="Unassembled WGS sequence"/>
</dbReference>
<keyword evidence="2" id="KW-1185">Reference proteome</keyword>
<evidence type="ECO:0000313" key="2">
    <source>
        <dbReference type="Proteomes" id="UP000024635"/>
    </source>
</evidence>